<evidence type="ECO:0000313" key="2">
    <source>
        <dbReference type="Proteomes" id="UP001151760"/>
    </source>
</evidence>
<reference evidence="1" key="2">
    <citation type="submission" date="2022-01" db="EMBL/GenBank/DDBJ databases">
        <authorList>
            <person name="Yamashiro T."/>
            <person name="Shiraishi A."/>
            <person name="Satake H."/>
            <person name="Nakayama K."/>
        </authorList>
    </citation>
    <scope>NUCLEOTIDE SEQUENCE</scope>
</reference>
<sequence length="82" mass="9062">MSTNEADDEIRAKLLRIGCYFDCDEEIACNEFVEKTEGCLLNAGGVLNAAFMLKNGGMSSYFLQVNQALCYSVDMNFVMGVE</sequence>
<dbReference type="EMBL" id="BQNB010014866">
    <property type="protein sequence ID" value="GJT33275.1"/>
    <property type="molecule type" value="Genomic_DNA"/>
</dbReference>
<name>A0ABQ5D1P9_9ASTR</name>
<accession>A0ABQ5D1P9</accession>
<gene>
    <name evidence="1" type="ORF">Tco_0923694</name>
</gene>
<keyword evidence="2" id="KW-1185">Reference proteome</keyword>
<evidence type="ECO:0000313" key="1">
    <source>
        <dbReference type="EMBL" id="GJT33275.1"/>
    </source>
</evidence>
<organism evidence="1 2">
    <name type="scientific">Tanacetum coccineum</name>
    <dbReference type="NCBI Taxonomy" id="301880"/>
    <lineage>
        <taxon>Eukaryota</taxon>
        <taxon>Viridiplantae</taxon>
        <taxon>Streptophyta</taxon>
        <taxon>Embryophyta</taxon>
        <taxon>Tracheophyta</taxon>
        <taxon>Spermatophyta</taxon>
        <taxon>Magnoliopsida</taxon>
        <taxon>eudicotyledons</taxon>
        <taxon>Gunneridae</taxon>
        <taxon>Pentapetalae</taxon>
        <taxon>asterids</taxon>
        <taxon>campanulids</taxon>
        <taxon>Asterales</taxon>
        <taxon>Asteraceae</taxon>
        <taxon>Asteroideae</taxon>
        <taxon>Anthemideae</taxon>
        <taxon>Anthemidinae</taxon>
        <taxon>Tanacetum</taxon>
    </lineage>
</organism>
<proteinExistence type="predicted"/>
<protein>
    <submittedName>
        <fullName evidence="1">Uncharacterized protein</fullName>
    </submittedName>
</protein>
<reference evidence="1" key="1">
    <citation type="journal article" date="2022" name="Int. J. Mol. Sci.">
        <title>Draft Genome of Tanacetum Coccineum: Genomic Comparison of Closely Related Tanacetum-Family Plants.</title>
        <authorList>
            <person name="Yamashiro T."/>
            <person name="Shiraishi A."/>
            <person name="Nakayama K."/>
            <person name="Satake H."/>
        </authorList>
    </citation>
    <scope>NUCLEOTIDE SEQUENCE</scope>
</reference>
<comment type="caution">
    <text evidence="1">The sequence shown here is derived from an EMBL/GenBank/DDBJ whole genome shotgun (WGS) entry which is preliminary data.</text>
</comment>
<dbReference type="Proteomes" id="UP001151760">
    <property type="component" value="Unassembled WGS sequence"/>
</dbReference>